<evidence type="ECO:0000256" key="4">
    <source>
        <dbReference type="ARBA" id="ARBA00022989"/>
    </source>
</evidence>
<feature type="transmembrane region" description="Helical" evidence="6">
    <location>
        <begin position="97"/>
        <end position="113"/>
    </location>
</feature>
<dbReference type="PANTHER" id="PTHR47089">
    <property type="entry name" value="ABC TRANSPORTER, PERMEASE PROTEIN"/>
    <property type="match status" value="1"/>
</dbReference>
<evidence type="ECO:0000313" key="8">
    <source>
        <dbReference type="Proteomes" id="UP000250179"/>
    </source>
</evidence>
<feature type="transmembrane region" description="Helical" evidence="6">
    <location>
        <begin position="192"/>
        <end position="219"/>
    </location>
</feature>
<feature type="transmembrane region" description="Helical" evidence="6">
    <location>
        <begin position="64"/>
        <end position="85"/>
    </location>
</feature>
<sequence length="353" mass="37577">MKSSEKPGVSDVLSKINVKAFVESLIAIAIGFAIGAVILVAFGYDPVKAYSALFRGGLESTDNIAATLHYSTPILLTALTFAVGARTGIFNIGAESSFYFGAIAAIAFTNIWGNLWFGLLMGMILGALWALPAALLKVYRGVHEVISTIMLNWIGWYLMLYLIVGPYANPMNPIKTIKVPDSARLPLIGDTILSWGFFIAVLAAVVTYFILWHTTLGFGMRASGYNQRAARYGGINPKMAIIWSFVIGGMASGLGGAMKIMSEFPGYAISQGGANIYGFGFDGIGVSLVGRNHPLGIILSAIFFGMLKAGTSSMQQTGVPLEIVKVIQGIIIITVAIPGLYDLLKKSVKRGAA</sequence>
<dbReference type="GO" id="GO:0005886">
    <property type="term" value="C:plasma membrane"/>
    <property type="evidence" value="ECO:0007669"/>
    <property type="project" value="UniProtKB-SubCell"/>
</dbReference>
<feature type="transmembrane region" description="Helical" evidence="6">
    <location>
        <begin position="240"/>
        <end position="261"/>
    </location>
</feature>
<feature type="transmembrane region" description="Helical" evidence="6">
    <location>
        <begin position="119"/>
        <end position="138"/>
    </location>
</feature>
<dbReference type="EMBL" id="CP014862">
    <property type="protein sequence ID" value="ASJ02718.1"/>
    <property type="molecule type" value="Genomic_DNA"/>
</dbReference>
<keyword evidence="5 6" id="KW-0472">Membrane</keyword>
<dbReference type="GO" id="GO:0022857">
    <property type="term" value="F:transmembrane transporter activity"/>
    <property type="evidence" value="ECO:0007669"/>
    <property type="project" value="InterPro"/>
</dbReference>
<feature type="transmembrane region" description="Helical" evidence="6">
    <location>
        <begin position="326"/>
        <end position="344"/>
    </location>
</feature>
<dbReference type="Pfam" id="PF02653">
    <property type="entry name" value="BPD_transp_2"/>
    <property type="match status" value="1"/>
</dbReference>
<keyword evidence="8" id="KW-1185">Reference proteome</keyword>
<evidence type="ECO:0000256" key="6">
    <source>
        <dbReference type="SAM" id="Phobius"/>
    </source>
</evidence>
<dbReference type="RefSeq" id="WP_088857977.1">
    <property type="nucleotide sequence ID" value="NZ_CP014862.1"/>
</dbReference>
<dbReference type="KEGG" id="tprf:A3L09_05345"/>
<protein>
    <submittedName>
        <fullName evidence="7">Ribose ABC transporter permease</fullName>
    </submittedName>
</protein>
<dbReference type="OrthoDB" id="86231at2157"/>
<name>A0A2Z2ML84_THEPR</name>
<evidence type="ECO:0000256" key="2">
    <source>
        <dbReference type="ARBA" id="ARBA00022475"/>
    </source>
</evidence>
<organism evidence="7 8">
    <name type="scientific">Thermococcus profundus</name>
    <dbReference type="NCBI Taxonomy" id="49899"/>
    <lineage>
        <taxon>Archaea</taxon>
        <taxon>Methanobacteriati</taxon>
        <taxon>Methanobacteriota</taxon>
        <taxon>Thermococci</taxon>
        <taxon>Thermococcales</taxon>
        <taxon>Thermococcaceae</taxon>
        <taxon>Thermococcus</taxon>
    </lineage>
</organism>
<keyword evidence="4 6" id="KW-1133">Transmembrane helix</keyword>
<dbReference type="GeneID" id="33319818"/>
<dbReference type="PANTHER" id="PTHR47089:SF1">
    <property type="entry name" value="GUANOSINE ABC TRANSPORTER PERMEASE PROTEIN NUPP"/>
    <property type="match status" value="1"/>
</dbReference>
<dbReference type="Proteomes" id="UP000250179">
    <property type="component" value="Chromosome"/>
</dbReference>
<accession>A0A2Z2ML84</accession>
<evidence type="ECO:0000256" key="5">
    <source>
        <dbReference type="ARBA" id="ARBA00023136"/>
    </source>
</evidence>
<evidence type="ECO:0000256" key="3">
    <source>
        <dbReference type="ARBA" id="ARBA00022692"/>
    </source>
</evidence>
<keyword evidence="2" id="KW-1003">Cell membrane</keyword>
<gene>
    <name evidence="7" type="ORF">A3L09_05345</name>
</gene>
<reference evidence="7 8" key="1">
    <citation type="submission" date="2016-03" db="EMBL/GenBank/DDBJ databases">
        <title>Complete genome sequence of Thermococcus profundus strain DT5432.</title>
        <authorList>
            <person name="Oger P.M."/>
        </authorList>
    </citation>
    <scope>NUCLEOTIDE SEQUENCE [LARGE SCALE GENOMIC DNA]</scope>
    <source>
        <strain evidence="7 8">DT 5432</strain>
    </source>
</reference>
<feature type="transmembrane region" description="Helical" evidence="6">
    <location>
        <begin position="145"/>
        <end position="164"/>
    </location>
</feature>
<dbReference type="AlphaFoldDB" id="A0A2Z2ML84"/>
<evidence type="ECO:0000256" key="1">
    <source>
        <dbReference type="ARBA" id="ARBA00004651"/>
    </source>
</evidence>
<dbReference type="InterPro" id="IPR001851">
    <property type="entry name" value="ABC_transp_permease"/>
</dbReference>
<evidence type="ECO:0000313" key="7">
    <source>
        <dbReference type="EMBL" id="ASJ02718.1"/>
    </source>
</evidence>
<keyword evidence="3 6" id="KW-0812">Transmembrane</keyword>
<proteinExistence type="predicted"/>
<dbReference type="CDD" id="cd06580">
    <property type="entry name" value="TM_PBP1_transp_TpRbsC_like"/>
    <property type="match status" value="1"/>
</dbReference>
<feature type="transmembrane region" description="Helical" evidence="6">
    <location>
        <begin position="21"/>
        <end position="44"/>
    </location>
</feature>
<comment type="subcellular location">
    <subcellularLocation>
        <location evidence="1">Cell membrane</location>
        <topology evidence="1">Multi-pass membrane protein</topology>
    </subcellularLocation>
</comment>